<dbReference type="InterPro" id="IPR002347">
    <property type="entry name" value="SDR_fam"/>
</dbReference>
<name>A0A9E8LU21_9BACI</name>
<dbReference type="Gene3D" id="3.40.50.720">
    <property type="entry name" value="NAD(P)-binding Rossmann-like Domain"/>
    <property type="match status" value="1"/>
</dbReference>
<organism evidence="2 3">
    <name type="scientific">Fervidibacillus albus</name>
    <dbReference type="NCBI Taxonomy" id="2980026"/>
    <lineage>
        <taxon>Bacteria</taxon>
        <taxon>Bacillati</taxon>
        <taxon>Bacillota</taxon>
        <taxon>Bacilli</taxon>
        <taxon>Bacillales</taxon>
        <taxon>Bacillaceae</taxon>
        <taxon>Fervidibacillus</taxon>
    </lineage>
</organism>
<gene>
    <name evidence="2" type="ORF">OE104_09340</name>
</gene>
<dbReference type="RefSeq" id="WP_275416596.1">
    <property type="nucleotide sequence ID" value="NZ_CP106878.1"/>
</dbReference>
<dbReference type="KEGG" id="faf:OE104_09340"/>
<dbReference type="AlphaFoldDB" id="A0A9E8LU21"/>
<sequence>MKTENRFGPKGWTPERLGSLKGKTYVITGTTTGIGYEATRLLLSKGAKVVMLNRDGTRSAAIIKKLKNELGDNVDVSFIHMDLSILDSVRRAALKVKKQVPNIDALICNAAISQIARQEITIDGFESHLGVNYFGHFLLCGLLFDKIEESKGRIVIVGSNAYKMGLKRINFEDMNFDTHYNAWNPYAHSKLALMMFAYELQRRIQAKNKNVQVYVCHPGASRTDLIKGENLNKFVKTLWAILSPFMAQSAEKGSWPLVLCATEDMLKSEAYYGPTKRSELVGPVDECVLEKHVLDRKDAAKLWTVSEQKTSFKWDL</sequence>
<reference evidence="2" key="1">
    <citation type="submission" date="2022-09" db="EMBL/GenBank/DDBJ databases">
        <title>Complete Genomes of Fervidibacillus albus and Fervidibacillus halotolerans isolated from tidal flat sediments.</title>
        <authorList>
            <person name="Kwon K.K."/>
            <person name="Yang S.-H."/>
            <person name="Park M.J."/>
            <person name="Oh H.-M."/>
        </authorList>
    </citation>
    <scope>NUCLEOTIDE SEQUENCE</scope>
    <source>
        <strain evidence="2">MEBiC13591</strain>
    </source>
</reference>
<dbReference type="Proteomes" id="UP001164718">
    <property type="component" value="Chromosome"/>
</dbReference>
<dbReference type="EMBL" id="CP106878">
    <property type="protein sequence ID" value="WAA08814.1"/>
    <property type="molecule type" value="Genomic_DNA"/>
</dbReference>
<evidence type="ECO:0000256" key="1">
    <source>
        <dbReference type="ARBA" id="ARBA00023002"/>
    </source>
</evidence>
<dbReference type="PANTHER" id="PTHR43157:SF31">
    <property type="entry name" value="PHOSPHATIDYLINOSITOL-GLYCAN BIOSYNTHESIS CLASS F PROTEIN"/>
    <property type="match status" value="1"/>
</dbReference>
<dbReference type="SUPFAM" id="SSF51735">
    <property type="entry name" value="NAD(P)-binding Rossmann-fold domains"/>
    <property type="match status" value="1"/>
</dbReference>
<accession>A0A9E8LU21</accession>
<proteinExistence type="predicted"/>
<keyword evidence="3" id="KW-1185">Reference proteome</keyword>
<dbReference type="CDD" id="cd05327">
    <property type="entry name" value="retinol-DH_like_SDR_c_like"/>
    <property type="match status" value="1"/>
</dbReference>
<protein>
    <submittedName>
        <fullName evidence="2">SDR family oxidoreductase</fullName>
    </submittedName>
</protein>
<keyword evidence="1" id="KW-0560">Oxidoreductase</keyword>
<dbReference type="InterPro" id="IPR036291">
    <property type="entry name" value="NAD(P)-bd_dom_sf"/>
</dbReference>
<dbReference type="PANTHER" id="PTHR43157">
    <property type="entry name" value="PHOSPHATIDYLINOSITOL-GLYCAN BIOSYNTHESIS CLASS F PROTEIN-RELATED"/>
    <property type="match status" value="1"/>
</dbReference>
<dbReference type="PRINTS" id="PR00081">
    <property type="entry name" value="GDHRDH"/>
</dbReference>
<dbReference type="Pfam" id="PF00106">
    <property type="entry name" value="adh_short"/>
    <property type="match status" value="1"/>
</dbReference>
<dbReference type="GO" id="GO:0016491">
    <property type="term" value="F:oxidoreductase activity"/>
    <property type="evidence" value="ECO:0007669"/>
    <property type="project" value="UniProtKB-KW"/>
</dbReference>
<evidence type="ECO:0000313" key="2">
    <source>
        <dbReference type="EMBL" id="WAA08814.1"/>
    </source>
</evidence>
<evidence type="ECO:0000313" key="3">
    <source>
        <dbReference type="Proteomes" id="UP001164718"/>
    </source>
</evidence>